<evidence type="ECO:0000256" key="2">
    <source>
        <dbReference type="SAM" id="Phobius"/>
    </source>
</evidence>
<sequence length="802" mass="88762">MTTKPQLHPLLRIKSSRTRRKCDDDDNKLCDEAKLLEIRQEPHPLTRDIKTVMVTHNNSNCDQIISTLNNNNTQNVTYISSKLKVKMLPCRANKFSKFSKFLALAVLLLIGQSLLLSGVNAGGSPKKNNKTLSLTSPVPTSVSKAYTNIPLLPPTYVEKVNISRSAISRPFFTRVTPGDAKPKTTRRVENNNNQLKKPSKLFTNNERDPLMSADFDQAVFDSTTEKLPPTSTRKSSSSFSPFLTQTDTGPKIRLEPFFNILSTFQSLALGSSKEQKFSPSYQAVAEGVGVAEERLKAKRSKKERNKGTKGLRNKNPGSPSDLGKWKGNKGITKFGSEDANGGGPVQITLPKPVVFPETRPHFEEGDDDIITAESLQKDVNPMDVLTVSMSTSMSMGGDHHHDDGIIVASSTPKSKGVVEDVELSPISSPLRLPQQMDSITEPSLGFPLNLEQKSPPKNKRQKSKNRNKNQNNNGRIHISLTDNPNNGNLTTPESRERRLRSENPHFFENFHHTDSESDLLAQESTPQNQVGSNLNANIPPGYALPAQSRDEEVDQMANKYPTSFAQLSQNNHPNPNNNLPPPGLGLPPKSFFSLAGGGNLNGIPYPKRPPFHHHANNNNNYAALMTPSHDPNNHHPYYSQQKPNIYGNLATNHPFNKPPEASTDLGEQQNAADSKLVLTTGGTTNPHQKIGVMDGFDVFFKQYKVLVWGGFFVVSALAFLCLVVFLYTNNPPTEVVTAKGLLTDWLTNPSPEMVNFLSSVVNENEKAGGNGKKKRKRFKMQKRKRAYRPEGEGDLSKKDLLQ</sequence>
<feature type="compositionally biased region" description="Basic residues" evidence="1">
    <location>
        <begin position="296"/>
        <end position="312"/>
    </location>
</feature>
<name>A0A226EPG3_FOLCA</name>
<feature type="region of interest" description="Disordered" evidence="1">
    <location>
        <begin position="764"/>
        <end position="802"/>
    </location>
</feature>
<feature type="compositionally biased region" description="Polar residues" evidence="1">
    <location>
        <begin position="522"/>
        <end position="536"/>
    </location>
</feature>
<feature type="region of interest" description="Disordered" evidence="1">
    <location>
        <begin position="224"/>
        <end position="243"/>
    </location>
</feature>
<feature type="region of interest" description="Disordered" evidence="1">
    <location>
        <begin position="439"/>
        <end position="498"/>
    </location>
</feature>
<feature type="compositionally biased region" description="Polar residues" evidence="1">
    <location>
        <begin position="480"/>
        <end position="492"/>
    </location>
</feature>
<feature type="compositionally biased region" description="Basic and acidic residues" evidence="1">
    <location>
        <begin position="787"/>
        <end position="802"/>
    </location>
</feature>
<feature type="compositionally biased region" description="Basic residues" evidence="1">
    <location>
        <begin position="771"/>
        <end position="786"/>
    </location>
</feature>
<feature type="compositionally biased region" description="Basic residues" evidence="1">
    <location>
        <begin position="456"/>
        <end position="467"/>
    </location>
</feature>
<dbReference type="AlphaFoldDB" id="A0A226EPG3"/>
<feature type="transmembrane region" description="Helical" evidence="2">
    <location>
        <begin position="101"/>
        <end position="119"/>
    </location>
</feature>
<dbReference type="Proteomes" id="UP000198287">
    <property type="component" value="Unassembled WGS sequence"/>
</dbReference>
<dbReference type="EMBL" id="LNIX01000002">
    <property type="protein sequence ID" value="OXA59515.1"/>
    <property type="molecule type" value="Genomic_DNA"/>
</dbReference>
<protein>
    <submittedName>
        <fullName evidence="3">Uncharacterized protein</fullName>
    </submittedName>
</protein>
<evidence type="ECO:0000313" key="3">
    <source>
        <dbReference type="EMBL" id="OXA59515.1"/>
    </source>
</evidence>
<feature type="compositionally biased region" description="Low complexity" evidence="1">
    <location>
        <begin position="226"/>
        <end position="243"/>
    </location>
</feature>
<gene>
    <name evidence="3" type="ORF">Fcan01_04043</name>
</gene>
<feature type="region of interest" description="Disordered" evidence="1">
    <location>
        <begin position="295"/>
        <end position="350"/>
    </location>
</feature>
<evidence type="ECO:0000313" key="4">
    <source>
        <dbReference type="Proteomes" id="UP000198287"/>
    </source>
</evidence>
<proteinExistence type="predicted"/>
<accession>A0A226EPG3</accession>
<keyword evidence="2" id="KW-1133">Transmembrane helix</keyword>
<feature type="transmembrane region" description="Helical" evidence="2">
    <location>
        <begin position="705"/>
        <end position="727"/>
    </location>
</feature>
<keyword evidence="2" id="KW-0472">Membrane</keyword>
<comment type="caution">
    <text evidence="3">The sequence shown here is derived from an EMBL/GenBank/DDBJ whole genome shotgun (WGS) entry which is preliminary data.</text>
</comment>
<keyword evidence="4" id="KW-1185">Reference proteome</keyword>
<feature type="region of interest" description="Disordered" evidence="1">
    <location>
        <begin position="515"/>
        <end position="537"/>
    </location>
</feature>
<keyword evidence="2" id="KW-0812">Transmembrane</keyword>
<organism evidence="3 4">
    <name type="scientific">Folsomia candida</name>
    <name type="common">Springtail</name>
    <dbReference type="NCBI Taxonomy" id="158441"/>
    <lineage>
        <taxon>Eukaryota</taxon>
        <taxon>Metazoa</taxon>
        <taxon>Ecdysozoa</taxon>
        <taxon>Arthropoda</taxon>
        <taxon>Hexapoda</taxon>
        <taxon>Collembola</taxon>
        <taxon>Entomobryomorpha</taxon>
        <taxon>Isotomoidea</taxon>
        <taxon>Isotomidae</taxon>
        <taxon>Proisotominae</taxon>
        <taxon>Folsomia</taxon>
    </lineage>
</organism>
<evidence type="ECO:0000256" key="1">
    <source>
        <dbReference type="SAM" id="MobiDB-lite"/>
    </source>
</evidence>
<reference evidence="3 4" key="1">
    <citation type="submission" date="2015-12" db="EMBL/GenBank/DDBJ databases">
        <title>The genome of Folsomia candida.</title>
        <authorList>
            <person name="Faddeeva A."/>
            <person name="Derks M.F."/>
            <person name="Anvar Y."/>
            <person name="Smit S."/>
            <person name="Van Straalen N."/>
            <person name="Roelofs D."/>
        </authorList>
    </citation>
    <scope>NUCLEOTIDE SEQUENCE [LARGE SCALE GENOMIC DNA]</scope>
    <source>
        <strain evidence="3 4">VU population</strain>
        <tissue evidence="3">Whole body</tissue>
    </source>
</reference>